<dbReference type="InterPro" id="IPR029061">
    <property type="entry name" value="THDP-binding"/>
</dbReference>
<dbReference type="Gene3D" id="3.40.50.1220">
    <property type="entry name" value="TPP-binding domain"/>
    <property type="match status" value="1"/>
</dbReference>
<dbReference type="Gene3D" id="3.40.50.970">
    <property type="match status" value="2"/>
</dbReference>
<protein>
    <recommendedName>
        <fullName evidence="3">Pyruvate decarboxylase</fullName>
    </recommendedName>
</protein>
<dbReference type="SUPFAM" id="SSF52467">
    <property type="entry name" value="DHS-like NAD/FAD-binding domain"/>
    <property type="match status" value="1"/>
</dbReference>
<dbReference type="PIRSF" id="PIRSF036565">
    <property type="entry name" value="Pyruvt_ip_decrb"/>
    <property type="match status" value="1"/>
</dbReference>
<keyword evidence="14" id="KW-1185">Reference proteome</keyword>
<dbReference type="InterPro" id="IPR012000">
    <property type="entry name" value="Thiamin_PyroP_enz_cen_dom"/>
</dbReference>
<evidence type="ECO:0000256" key="4">
    <source>
        <dbReference type="ARBA" id="ARBA00022723"/>
    </source>
</evidence>
<dbReference type="SUPFAM" id="SSF52518">
    <property type="entry name" value="Thiamin diphosphate-binding fold (THDP-binding)"/>
    <property type="match status" value="2"/>
</dbReference>
<dbReference type="InterPro" id="IPR047214">
    <property type="entry name" value="TPP_PDC_IPDC"/>
</dbReference>
<dbReference type="Pfam" id="PF02776">
    <property type="entry name" value="TPP_enzyme_N"/>
    <property type="match status" value="1"/>
</dbReference>
<keyword evidence="4" id="KW-0479">Metal-binding</keyword>
<dbReference type="Pfam" id="PF02775">
    <property type="entry name" value="TPP_enzyme_C"/>
    <property type="match status" value="1"/>
</dbReference>
<accession>A0ABR0T0R8</accession>
<dbReference type="CDD" id="cd02005">
    <property type="entry name" value="TPP_PDC_IPDC"/>
    <property type="match status" value="1"/>
</dbReference>
<dbReference type="CDD" id="cd07038">
    <property type="entry name" value="TPP_PYR_PDC_IPDC_like"/>
    <property type="match status" value="1"/>
</dbReference>
<dbReference type="PANTHER" id="PTHR43452">
    <property type="entry name" value="PYRUVATE DECARBOXYLASE"/>
    <property type="match status" value="1"/>
</dbReference>
<dbReference type="InterPro" id="IPR029035">
    <property type="entry name" value="DHS-like_NAD/FAD-binding_dom"/>
</dbReference>
<dbReference type="Pfam" id="PF00205">
    <property type="entry name" value="TPP_enzyme_M"/>
    <property type="match status" value="1"/>
</dbReference>
<evidence type="ECO:0000256" key="3">
    <source>
        <dbReference type="ARBA" id="ARBA00014422"/>
    </source>
</evidence>
<organism evidence="13 14">
    <name type="scientific">Cladobotryum mycophilum</name>
    <dbReference type="NCBI Taxonomy" id="491253"/>
    <lineage>
        <taxon>Eukaryota</taxon>
        <taxon>Fungi</taxon>
        <taxon>Dikarya</taxon>
        <taxon>Ascomycota</taxon>
        <taxon>Pezizomycotina</taxon>
        <taxon>Sordariomycetes</taxon>
        <taxon>Hypocreomycetidae</taxon>
        <taxon>Hypocreales</taxon>
        <taxon>Hypocreaceae</taxon>
        <taxon>Cladobotryum</taxon>
    </lineage>
</organism>
<dbReference type="InterPro" id="IPR012001">
    <property type="entry name" value="Thiamin_PyroP_enz_TPP-bd_dom"/>
</dbReference>
<feature type="domain" description="Thiamine pyrophosphate enzyme central" evidence="10">
    <location>
        <begin position="199"/>
        <end position="316"/>
    </location>
</feature>
<evidence type="ECO:0000256" key="2">
    <source>
        <dbReference type="ARBA" id="ARBA00007812"/>
    </source>
</evidence>
<evidence type="ECO:0000313" key="14">
    <source>
        <dbReference type="Proteomes" id="UP001338125"/>
    </source>
</evidence>
<keyword evidence="7 9" id="KW-0786">Thiamine pyrophosphate</keyword>
<dbReference type="InterPro" id="IPR012110">
    <property type="entry name" value="PDC/IPDC-like"/>
</dbReference>
<evidence type="ECO:0000256" key="8">
    <source>
        <dbReference type="ARBA" id="ARBA00023239"/>
    </source>
</evidence>
<reference evidence="13 14" key="1">
    <citation type="submission" date="2024-01" db="EMBL/GenBank/DDBJ databases">
        <title>Complete genome of Cladobotryum mycophilum ATHUM6906.</title>
        <authorList>
            <person name="Christinaki A.C."/>
            <person name="Myridakis A.I."/>
            <person name="Kouvelis V.N."/>
        </authorList>
    </citation>
    <scope>NUCLEOTIDE SEQUENCE [LARGE SCALE GENOMIC DNA]</scope>
    <source>
        <strain evidence="13 14">ATHUM6906</strain>
    </source>
</reference>
<keyword evidence="8" id="KW-0456">Lyase</keyword>
<evidence type="ECO:0000256" key="1">
    <source>
        <dbReference type="ARBA" id="ARBA00001964"/>
    </source>
</evidence>
<gene>
    <name evidence="13" type="ORF">PT974_00421</name>
</gene>
<comment type="cofactor">
    <cofactor evidence="1">
        <name>thiamine diphosphate</name>
        <dbReference type="ChEBI" id="CHEBI:58937"/>
    </cofactor>
</comment>
<evidence type="ECO:0000259" key="10">
    <source>
        <dbReference type="Pfam" id="PF00205"/>
    </source>
</evidence>
<dbReference type="EMBL" id="JAVFKD010000001">
    <property type="protein sequence ID" value="KAK5998051.1"/>
    <property type="molecule type" value="Genomic_DNA"/>
</dbReference>
<dbReference type="Proteomes" id="UP001338125">
    <property type="component" value="Unassembled WGS sequence"/>
</dbReference>
<dbReference type="PANTHER" id="PTHR43452:SF30">
    <property type="entry name" value="PYRUVATE DECARBOXYLASE ISOZYME 1-RELATED"/>
    <property type="match status" value="1"/>
</dbReference>
<name>A0ABR0T0R8_9HYPO</name>
<sequence>MSEILVGEYLFRRLKEIGIQTIFGVPGDYELVLLDLIPASGLSWVGTPNELVGAYAADGYARLKGAAAVVTTFGPGELSALCGLGGAYCEFVPVLHIVGYPTTKAQGSGKILHHTLGDKSYDHYVRMSAELSCATAVLKESHNAVSEIDRVLNAMMYHSQPGYIGISEDVAFTKIPIGALETAPIARALPRGPQDDMAIAEIVARLEAAKSPVIIVDGGAARREWTPHVESLVQVLPIPHFVTILGKGAINEENPLFGGWYAGAGSWPRTIKAVEQADCILWLGNLPSDFNTGVFSEHVEPSAIVDFQRFHVKVGETQYNARINHASAQLHVLPKLTEAIKASPTLTTKDLTMKLEPRPAPMSMPSEITQDWFWERVSSFIKSGDLVVAETGTAQFGISATSLPSGSHSWTQAIWGSIGYAIAAAIGGSIAGKELGKYKRMVVFTGDGSLQLTVQAFSLLNRHGIVPIVFILNNKGYTVERFFRGWSAEYNDIPMWDYGSLFQAFSPLSGTKSFKVRTAAELDALLSDERFQTATTPQCVDMDLGVDDAPVWLKKVFESKKK</sequence>
<comment type="similarity">
    <text evidence="2 9">Belongs to the TPP enzyme family.</text>
</comment>
<dbReference type="InterPro" id="IPR011766">
    <property type="entry name" value="TPP_enzyme_TPP-bd"/>
</dbReference>
<comment type="caution">
    <text evidence="13">The sequence shown here is derived from an EMBL/GenBank/DDBJ whole genome shotgun (WGS) entry which is preliminary data.</text>
</comment>
<proteinExistence type="inferred from homology"/>
<evidence type="ECO:0000256" key="6">
    <source>
        <dbReference type="ARBA" id="ARBA00022842"/>
    </source>
</evidence>
<evidence type="ECO:0000256" key="7">
    <source>
        <dbReference type="ARBA" id="ARBA00023052"/>
    </source>
</evidence>
<dbReference type="InterPro" id="IPR047213">
    <property type="entry name" value="TPP_PYR_PDC_IPDC-like"/>
</dbReference>
<feature type="domain" description="Thiamine pyrophosphate enzyme TPP-binding" evidence="11">
    <location>
        <begin position="404"/>
        <end position="526"/>
    </location>
</feature>
<evidence type="ECO:0000259" key="11">
    <source>
        <dbReference type="Pfam" id="PF02775"/>
    </source>
</evidence>
<keyword evidence="5" id="KW-0210">Decarboxylase</keyword>
<evidence type="ECO:0000259" key="12">
    <source>
        <dbReference type="Pfam" id="PF02776"/>
    </source>
</evidence>
<keyword evidence="13" id="KW-0670">Pyruvate</keyword>
<keyword evidence="6" id="KW-0460">Magnesium</keyword>
<feature type="domain" description="Thiamine pyrophosphate enzyme N-terminal TPP-binding" evidence="12">
    <location>
        <begin position="6"/>
        <end position="114"/>
    </location>
</feature>
<evidence type="ECO:0000313" key="13">
    <source>
        <dbReference type="EMBL" id="KAK5998051.1"/>
    </source>
</evidence>
<evidence type="ECO:0000256" key="5">
    <source>
        <dbReference type="ARBA" id="ARBA00022793"/>
    </source>
</evidence>
<evidence type="ECO:0000256" key="9">
    <source>
        <dbReference type="RuleBase" id="RU362132"/>
    </source>
</evidence>